<reference evidence="2" key="2">
    <citation type="submission" date="2023-06" db="EMBL/GenBank/DDBJ databases">
        <authorList>
            <consortium name="Lawrence Berkeley National Laboratory"/>
            <person name="Haridas S."/>
            <person name="Hensen N."/>
            <person name="Bonometti L."/>
            <person name="Westerberg I."/>
            <person name="Brannstrom I.O."/>
            <person name="Guillou S."/>
            <person name="Cros-Aarteil S."/>
            <person name="Calhoun S."/>
            <person name="Kuo A."/>
            <person name="Mondo S."/>
            <person name="Pangilinan J."/>
            <person name="Riley R."/>
            <person name="Labutti K."/>
            <person name="Andreopoulos B."/>
            <person name="Lipzen A."/>
            <person name="Chen C."/>
            <person name="Yanf M."/>
            <person name="Daum C."/>
            <person name="Ng V."/>
            <person name="Clum A."/>
            <person name="Steindorff A."/>
            <person name="Ohm R."/>
            <person name="Martin F."/>
            <person name="Silar P."/>
            <person name="Natvig D."/>
            <person name="Lalanne C."/>
            <person name="Gautier V."/>
            <person name="Ament-Velasquez S.L."/>
            <person name="Kruys A."/>
            <person name="Hutchinson M.I."/>
            <person name="Powell A.J."/>
            <person name="Barry K."/>
            <person name="Miller A.N."/>
            <person name="Grigoriev I.V."/>
            <person name="Debuchy R."/>
            <person name="Gladieux P."/>
            <person name="Thoren M.H."/>
            <person name="Johannesson H."/>
        </authorList>
    </citation>
    <scope>NUCLEOTIDE SEQUENCE</scope>
    <source>
        <strain evidence="2">CBS 560.94</strain>
    </source>
</reference>
<comment type="caution">
    <text evidence="2">The sequence shown here is derived from an EMBL/GenBank/DDBJ whole genome shotgun (WGS) entry which is preliminary data.</text>
</comment>
<keyword evidence="3" id="KW-1185">Reference proteome</keyword>
<feature type="region of interest" description="Disordered" evidence="1">
    <location>
        <begin position="94"/>
        <end position="113"/>
    </location>
</feature>
<feature type="region of interest" description="Disordered" evidence="1">
    <location>
        <begin position="1"/>
        <end position="20"/>
    </location>
</feature>
<evidence type="ECO:0000313" key="3">
    <source>
        <dbReference type="Proteomes" id="UP001278500"/>
    </source>
</evidence>
<evidence type="ECO:0000256" key="1">
    <source>
        <dbReference type="SAM" id="MobiDB-lite"/>
    </source>
</evidence>
<organism evidence="2 3">
    <name type="scientific">Neurospora tetraspora</name>
    <dbReference type="NCBI Taxonomy" id="94610"/>
    <lineage>
        <taxon>Eukaryota</taxon>
        <taxon>Fungi</taxon>
        <taxon>Dikarya</taxon>
        <taxon>Ascomycota</taxon>
        <taxon>Pezizomycotina</taxon>
        <taxon>Sordariomycetes</taxon>
        <taxon>Sordariomycetidae</taxon>
        <taxon>Sordariales</taxon>
        <taxon>Sordariaceae</taxon>
        <taxon>Neurospora</taxon>
    </lineage>
</organism>
<dbReference type="GeneID" id="87857975"/>
<accession>A0AAE0JL42</accession>
<protein>
    <submittedName>
        <fullName evidence="2">Uncharacterized protein</fullName>
    </submittedName>
</protein>
<gene>
    <name evidence="2" type="ORF">B0H65DRAFT_132259</name>
</gene>
<evidence type="ECO:0000313" key="2">
    <source>
        <dbReference type="EMBL" id="KAK3351725.1"/>
    </source>
</evidence>
<reference evidence="2" key="1">
    <citation type="journal article" date="2023" name="Mol. Phylogenet. Evol.">
        <title>Genome-scale phylogeny and comparative genomics of the fungal order Sordariales.</title>
        <authorList>
            <person name="Hensen N."/>
            <person name="Bonometti L."/>
            <person name="Westerberg I."/>
            <person name="Brannstrom I.O."/>
            <person name="Guillou S."/>
            <person name="Cros-Aarteil S."/>
            <person name="Calhoun S."/>
            <person name="Haridas S."/>
            <person name="Kuo A."/>
            <person name="Mondo S."/>
            <person name="Pangilinan J."/>
            <person name="Riley R."/>
            <person name="LaButti K."/>
            <person name="Andreopoulos B."/>
            <person name="Lipzen A."/>
            <person name="Chen C."/>
            <person name="Yan M."/>
            <person name="Daum C."/>
            <person name="Ng V."/>
            <person name="Clum A."/>
            <person name="Steindorff A."/>
            <person name="Ohm R.A."/>
            <person name="Martin F."/>
            <person name="Silar P."/>
            <person name="Natvig D.O."/>
            <person name="Lalanne C."/>
            <person name="Gautier V."/>
            <person name="Ament-Velasquez S.L."/>
            <person name="Kruys A."/>
            <person name="Hutchinson M.I."/>
            <person name="Powell A.J."/>
            <person name="Barry K."/>
            <person name="Miller A.N."/>
            <person name="Grigoriev I.V."/>
            <person name="Debuchy R."/>
            <person name="Gladieux P."/>
            <person name="Hiltunen Thoren M."/>
            <person name="Johannesson H."/>
        </authorList>
    </citation>
    <scope>NUCLEOTIDE SEQUENCE</scope>
    <source>
        <strain evidence="2">CBS 560.94</strain>
    </source>
</reference>
<dbReference type="EMBL" id="JAUEPP010000002">
    <property type="protein sequence ID" value="KAK3351725.1"/>
    <property type="molecule type" value="Genomic_DNA"/>
</dbReference>
<sequence length="205" mass="23382">MRAGTTSSSTGYRVSSTANTRASDMQIASHTWLLQRSRRQDTHQPTSCLSPLGKWPRVWSEPSRRIPNMITWRSSRTICQATLFQTLALVAHEHTNGHKPRSLRTRVTSSPSTPRFLLLSDCRLYPAKPSNHQDNFPTPPYSLHRVPVSRPGPCRRMGSSQQSFVFLPIRWFPRAMPVRSRHTNRTVHTQRPFPVGDPLCTLGHH</sequence>
<proteinExistence type="predicted"/>
<dbReference type="AlphaFoldDB" id="A0AAE0JL42"/>
<dbReference type="Proteomes" id="UP001278500">
    <property type="component" value="Unassembled WGS sequence"/>
</dbReference>
<name>A0AAE0JL42_9PEZI</name>
<dbReference type="RefSeq" id="XP_062685020.1">
    <property type="nucleotide sequence ID" value="XM_062820821.1"/>
</dbReference>